<feature type="region of interest" description="Disordered" evidence="1">
    <location>
        <begin position="122"/>
        <end position="228"/>
    </location>
</feature>
<feature type="compositionally biased region" description="Gly residues" evidence="1">
    <location>
        <begin position="142"/>
        <end position="170"/>
    </location>
</feature>
<dbReference type="InParanoid" id="A0A165DK16"/>
<dbReference type="Proteomes" id="UP000077266">
    <property type="component" value="Unassembled WGS sequence"/>
</dbReference>
<keyword evidence="2" id="KW-0732">Signal</keyword>
<feature type="chain" id="PRO_5007856622" description="Extracellular membrane protein CFEM domain-containing protein" evidence="2">
    <location>
        <begin position="23"/>
        <end position="253"/>
    </location>
</feature>
<feature type="compositionally biased region" description="Polar residues" evidence="1">
    <location>
        <begin position="200"/>
        <end position="220"/>
    </location>
</feature>
<feature type="compositionally biased region" description="Low complexity" evidence="1">
    <location>
        <begin position="171"/>
        <end position="191"/>
    </location>
</feature>
<dbReference type="AlphaFoldDB" id="A0A165DK16"/>
<evidence type="ECO:0000313" key="4">
    <source>
        <dbReference type="Proteomes" id="UP000077266"/>
    </source>
</evidence>
<feature type="compositionally biased region" description="Low complexity" evidence="1">
    <location>
        <begin position="122"/>
        <end position="141"/>
    </location>
</feature>
<keyword evidence="4" id="KW-1185">Reference proteome</keyword>
<evidence type="ECO:0000256" key="1">
    <source>
        <dbReference type="SAM" id="MobiDB-lite"/>
    </source>
</evidence>
<protein>
    <recommendedName>
        <fullName evidence="5">Extracellular membrane protein CFEM domain-containing protein</fullName>
    </recommendedName>
</protein>
<accession>A0A165DK16</accession>
<reference evidence="3 4" key="1">
    <citation type="journal article" date="2016" name="Mol. Biol. Evol.">
        <title>Comparative Genomics of Early-Diverging Mushroom-Forming Fungi Provides Insights into the Origins of Lignocellulose Decay Capabilities.</title>
        <authorList>
            <person name="Nagy L.G."/>
            <person name="Riley R."/>
            <person name="Tritt A."/>
            <person name="Adam C."/>
            <person name="Daum C."/>
            <person name="Floudas D."/>
            <person name="Sun H."/>
            <person name="Yadav J.S."/>
            <person name="Pangilinan J."/>
            <person name="Larsson K.H."/>
            <person name="Matsuura K."/>
            <person name="Barry K."/>
            <person name="Labutti K."/>
            <person name="Kuo R."/>
            <person name="Ohm R.A."/>
            <person name="Bhattacharya S.S."/>
            <person name="Shirouzu T."/>
            <person name="Yoshinaga Y."/>
            <person name="Martin F.M."/>
            <person name="Grigoriev I.V."/>
            <person name="Hibbett D.S."/>
        </authorList>
    </citation>
    <scope>NUCLEOTIDE SEQUENCE [LARGE SCALE GENOMIC DNA]</scope>
    <source>
        <strain evidence="3 4">HHB12029</strain>
    </source>
</reference>
<dbReference type="EMBL" id="KV426213">
    <property type="protein sequence ID" value="KZV84735.1"/>
    <property type="molecule type" value="Genomic_DNA"/>
</dbReference>
<evidence type="ECO:0008006" key="5">
    <source>
        <dbReference type="Google" id="ProtNLM"/>
    </source>
</evidence>
<name>A0A165DK16_EXIGL</name>
<sequence length="253" mass="24081">MRSRSLLFAYVALGATVSVVSAQPSVSTSTASPAAITCIQTCNERVQPSDPVPCGQDGIDCNCTPPNLADALFFCFQALCPDAATEADKIMSDTCTDCDACSVQIQGNALVITGPSGASILPLPAAASTPPTSGTGTASPGTAGGNGTVTGGTGSATGGQGGSVSGGTGGSSSSSSGSSSSNSAGSTSTGAKPADPAAAGSNSQTATSSQDAPSPSTSPAQDPETDDSAALALVTPAATGWLVLAALSLIAVV</sequence>
<evidence type="ECO:0000313" key="3">
    <source>
        <dbReference type="EMBL" id="KZV84735.1"/>
    </source>
</evidence>
<evidence type="ECO:0000256" key="2">
    <source>
        <dbReference type="SAM" id="SignalP"/>
    </source>
</evidence>
<feature type="signal peptide" evidence="2">
    <location>
        <begin position="1"/>
        <end position="22"/>
    </location>
</feature>
<proteinExistence type="predicted"/>
<gene>
    <name evidence="3" type="ORF">EXIGLDRAFT_753685</name>
</gene>
<organism evidence="3 4">
    <name type="scientific">Exidia glandulosa HHB12029</name>
    <dbReference type="NCBI Taxonomy" id="1314781"/>
    <lineage>
        <taxon>Eukaryota</taxon>
        <taxon>Fungi</taxon>
        <taxon>Dikarya</taxon>
        <taxon>Basidiomycota</taxon>
        <taxon>Agaricomycotina</taxon>
        <taxon>Agaricomycetes</taxon>
        <taxon>Auriculariales</taxon>
        <taxon>Exidiaceae</taxon>
        <taxon>Exidia</taxon>
    </lineage>
</organism>